<evidence type="ECO:0000313" key="2">
    <source>
        <dbReference type="EMBL" id="QCD78583.1"/>
    </source>
</evidence>
<sequence>MALTLSKETIPPLTPFAITGVQFNQEFNRRDHRNKDDWLQTSAATHPEPPLAGQLLSTNSSGGSSQTSLTVSIGIPPTIPPELVLSSSTC</sequence>
<name>A0A4D6KPZ8_VIGUN</name>
<evidence type="ECO:0000313" key="3">
    <source>
        <dbReference type="Proteomes" id="UP000501690"/>
    </source>
</evidence>
<feature type="compositionally biased region" description="Basic and acidic residues" evidence="1">
    <location>
        <begin position="27"/>
        <end position="38"/>
    </location>
</feature>
<proteinExistence type="predicted"/>
<dbReference type="AlphaFoldDB" id="A0A4D6KPZ8"/>
<organism evidence="2 3">
    <name type="scientific">Vigna unguiculata</name>
    <name type="common">Cowpea</name>
    <dbReference type="NCBI Taxonomy" id="3917"/>
    <lineage>
        <taxon>Eukaryota</taxon>
        <taxon>Viridiplantae</taxon>
        <taxon>Streptophyta</taxon>
        <taxon>Embryophyta</taxon>
        <taxon>Tracheophyta</taxon>
        <taxon>Spermatophyta</taxon>
        <taxon>Magnoliopsida</taxon>
        <taxon>eudicotyledons</taxon>
        <taxon>Gunneridae</taxon>
        <taxon>Pentapetalae</taxon>
        <taxon>rosids</taxon>
        <taxon>fabids</taxon>
        <taxon>Fabales</taxon>
        <taxon>Fabaceae</taxon>
        <taxon>Papilionoideae</taxon>
        <taxon>50 kb inversion clade</taxon>
        <taxon>NPAAA clade</taxon>
        <taxon>indigoferoid/millettioid clade</taxon>
        <taxon>Phaseoleae</taxon>
        <taxon>Vigna</taxon>
    </lineage>
</organism>
<feature type="region of interest" description="Disordered" evidence="1">
    <location>
        <begin position="27"/>
        <end position="90"/>
    </location>
</feature>
<evidence type="ECO:0000256" key="1">
    <source>
        <dbReference type="SAM" id="MobiDB-lite"/>
    </source>
</evidence>
<accession>A0A4D6KPZ8</accession>
<dbReference type="EMBL" id="CP039345">
    <property type="protein sequence ID" value="QCD78583.1"/>
    <property type="molecule type" value="Genomic_DNA"/>
</dbReference>
<reference evidence="2 3" key="1">
    <citation type="submission" date="2019-04" db="EMBL/GenBank/DDBJ databases">
        <title>An improved genome assembly and genetic linkage map for asparagus bean, Vigna unguiculata ssp. sesquipedialis.</title>
        <authorList>
            <person name="Xia Q."/>
            <person name="Zhang R."/>
            <person name="Dong Y."/>
        </authorList>
    </citation>
    <scope>NUCLEOTIDE SEQUENCE [LARGE SCALE GENOMIC DNA]</scope>
    <source>
        <tissue evidence="2">Leaf</tissue>
    </source>
</reference>
<dbReference type="Proteomes" id="UP000501690">
    <property type="component" value="Linkage Group LG1"/>
</dbReference>
<feature type="compositionally biased region" description="Low complexity" evidence="1">
    <location>
        <begin position="53"/>
        <end position="72"/>
    </location>
</feature>
<keyword evidence="3" id="KW-1185">Reference proteome</keyword>
<protein>
    <submittedName>
        <fullName evidence="2">Uncharacterized protein</fullName>
    </submittedName>
</protein>
<gene>
    <name evidence="2" type="ORF">DEO72_LG1g2219</name>
</gene>